<evidence type="ECO:0000313" key="3">
    <source>
        <dbReference type="EMBL" id="MCZ8532023.1"/>
    </source>
</evidence>
<proteinExistence type="predicted"/>
<dbReference type="InterPro" id="IPR019734">
    <property type="entry name" value="TPR_rpt"/>
</dbReference>
<dbReference type="PROSITE" id="PS50005">
    <property type="entry name" value="TPR"/>
    <property type="match status" value="1"/>
</dbReference>
<keyword evidence="4" id="KW-1185">Reference proteome</keyword>
<protein>
    <recommendedName>
        <fullName evidence="5">Tetratricopeptide repeat-containing protein</fullName>
    </recommendedName>
</protein>
<dbReference type="AlphaFoldDB" id="A0A9X3R9C3"/>
<dbReference type="Gene3D" id="1.25.40.10">
    <property type="entry name" value="Tetratricopeptide repeat domain"/>
    <property type="match status" value="1"/>
</dbReference>
<evidence type="ECO:0000256" key="1">
    <source>
        <dbReference type="PROSITE-ProRule" id="PRU00339"/>
    </source>
</evidence>
<keyword evidence="2" id="KW-0812">Transmembrane</keyword>
<dbReference type="InterPro" id="IPR011990">
    <property type="entry name" value="TPR-like_helical_dom_sf"/>
</dbReference>
<evidence type="ECO:0000313" key="4">
    <source>
        <dbReference type="Proteomes" id="UP001152172"/>
    </source>
</evidence>
<dbReference type="Pfam" id="PF13181">
    <property type="entry name" value="TPR_8"/>
    <property type="match status" value="1"/>
</dbReference>
<keyword evidence="2" id="KW-0472">Membrane</keyword>
<dbReference type="SUPFAM" id="SSF48452">
    <property type="entry name" value="TPR-like"/>
    <property type="match status" value="1"/>
</dbReference>
<feature type="repeat" description="TPR" evidence="1">
    <location>
        <begin position="82"/>
        <end position="115"/>
    </location>
</feature>
<dbReference type="RefSeq" id="WP_269920696.1">
    <property type="nucleotide sequence ID" value="NZ_JAMKBI010000001.1"/>
</dbReference>
<evidence type="ECO:0008006" key="5">
    <source>
        <dbReference type="Google" id="ProtNLM"/>
    </source>
</evidence>
<keyword evidence="1" id="KW-0802">TPR repeat</keyword>
<organism evidence="3 4">
    <name type="scientific">Psychrobacillus psychrodurans</name>
    <dbReference type="NCBI Taxonomy" id="126157"/>
    <lineage>
        <taxon>Bacteria</taxon>
        <taxon>Bacillati</taxon>
        <taxon>Bacillota</taxon>
        <taxon>Bacilli</taxon>
        <taxon>Bacillales</taxon>
        <taxon>Bacillaceae</taxon>
        <taxon>Psychrobacillus</taxon>
    </lineage>
</organism>
<dbReference type="Proteomes" id="UP001152172">
    <property type="component" value="Unassembled WGS sequence"/>
</dbReference>
<evidence type="ECO:0000256" key="2">
    <source>
        <dbReference type="SAM" id="Phobius"/>
    </source>
</evidence>
<dbReference type="EMBL" id="JAMKBI010000001">
    <property type="protein sequence ID" value="MCZ8532023.1"/>
    <property type="molecule type" value="Genomic_DNA"/>
</dbReference>
<gene>
    <name evidence="3" type="ORF">M9R61_01520</name>
</gene>
<name>A0A9X3R9C3_9BACI</name>
<keyword evidence="2" id="KW-1133">Transmembrane helix</keyword>
<reference evidence="3" key="1">
    <citation type="submission" date="2022-05" db="EMBL/GenBank/DDBJ databases">
        <authorList>
            <person name="Colautti A."/>
            <person name="Iacumin L."/>
        </authorList>
    </citation>
    <scope>NUCLEOTIDE SEQUENCE</scope>
    <source>
        <strain evidence="3">DSM 30747</strain>
    </source>
</reference>
<accession>A0A9X3R9C3</accession>
<sequence>MKKQSLTKKSEKNIFWKYIFFFILIISIVVLILMINYSTKQDEVLLNDYVLLDQLSKREFSENKEDVIDQYETLLKKYPRTYMITYQLGYAYLEADMIKPAVKMYARALDLNPYLVENPDFMYQYSVALINNEEAENAKNVIERAIHLSVEEEYQARLTNLLEIIERK</sequence>
<comment type="caution">
    <text evidence="3">The sequence shown here is derived from an EMBL/GenBank/DDBJ whole genome shotgun (WGS) entry which is preliminary data.</text>
</comment>
<feature type="transmembrane region" description="Helical" evidence="2">
    <location>
        <begin position="15"/>
        <end position="37"/>
    </location>
</feature>